<feature type="domain" description="Flagellin C-terminal" evidence="6">
    <location>
        <begin position="546"/>
        <end position="631"/>
    </location>
</feature>
<comment type="similarity">
    <text evidence="1 4">Belongs to the bacterial flagellin family.</text>
</comment>
<dbReference type="Gene3D" id="6.10.10.10">
    <property type="entry name" value="Flagellar export chaperone, C-terminal domain"/>
    <property type="match status" value="1"/>
</dbReference>
<dbReference type="InterPro" id="IPR001492">
    <property type="entry name" value="Flagellin"/>
</dbReference>
<accession>A0AAU7E6X4</accession>
<keyword evidence="7" id="KW-0282">Flagellum</keyword>
<dbReference type="InterPro" id="IPR042187">
    <property type="entry name" value="Flagellin_C_sub2"/>
</dbReference>
<evidence type="ECO:0000313" key="7">
    <source>
        <dbReference type="EMBL" id="XBJ29675.1"/>
    </source>
</evidence>
<evidence type="ECO:0000259" key="5">
    <source>
        <dbReference type="Pfam" id="PF00669"/>
    </source>
</evidence>
<dbReference type="RefSeq" id="WP_348518850.1">
    <property type="nucleotide sequence ID" value="NZ_CP155620.1"/>
</dbReference>
<dbReference type="GO" id="GO:0009288">
    <property type="term" value="C:bacterial-type flagellum"/>
    <property type="evidence" value="ECO:0007669"/>
    <property type="project" value="UniProtKB-SubCell"/>
</dbReference>
<dbReference type="Pfam" id="PF00700">
    <property type="entry name" value="Flagellin_C"/>
    <property type="match status" value="1"/>
</dbReference>
<evidence type="ECO:0000256" key="2">
    <source>
        <dbReference type="ARBA" id="ARBA00022525"/>
    </source>
</evidence>
<dbReference type="Pfam" id="PF00669">
    <property type="entry name" value="Flagellin_N"/>
    <property type="match status" value="1"/>
</dbReference>
<dbReference type="AlphaFoldDB" id="A0AAU7E6X4"/>
<protein>
    <recommendedName>
        <fullName evidence="4">Flagellin</fullName>
    </recommendedName>
</protein>
<gene>
    <name evidence="7" type="ORF">AAH949_02235</name>
</gene>
<dbReference type="InterPro" id="IPR046358">
    <property type="entry name" value="Flagellin_C"/>
</dbReference>
<dbReference type="Gene3D" id="1.20.1330.10">
    <property type="entry name" value="f41 fragment of flagellin, N-terminal domain"/>
    <property type="match status" value="2"/>
</dbReference>
<sequence>MGFRINTNVAALNAKANADLNSKSLDQSLARLSSGLRINSAADDASGMAIADSLRTQASTLGQAINNGNDAASILQTADKAMDEQLKILDTIKVKATQAAQDGQSAKTRNMLQADINRLMEELDNIANTTSFNGKQLLSGGFINQEFQIGAQSNQSIKASIGATQSSKIGVTRFETGANVMQSGIASMTIKNYNGIDDFKFQDVVISTSVGTGLGALAEEINRVADRTGVRASFNVQTVGGAAVLKGSTSDNFSINGVKIGKIDYESGDKNGSLVASINAVKDTTGVEAALNENGQLVLTSREGRGIKIEGSIGAGSGIAANMYENYGRLSLIKNDGRDIAISGTGFGFENEKLVSQQSVSLRDTKGQISQEIADAMGFNSSNRVGSIRIGVSSMTVLDGTGLSNEKSLLHSAGSGFSAFTISGISHLDMIGQVIDLGPNHSDFATGISAIMKISGGSGNSTFGFSHINSALSMASFSVMYATSGNAGMSFSVAMSKDHGDKLIVVSTVSGWGAGLGILSGETRAENIGTEQTAGVTTLKGAMAVMDVAETAITNLDTIRADLGSIQNQISATINNITVTQVNVKSAESTIRDVDFASESANYSKANILAQSGSYALAQANASQQNVLRLLQ</sequence>
<proteinExistence type="inferred from homology"/>
<evidence type="ECO:0000259" key="6">
    <source>
        <dbReference type="Pfam" id="PF00700"/>
    </source>
</evidence>
<evidence type="ECO:0000256" key="4">
    <source>
        <dbReference type="RuleBase" id="RU362073"/>
    </source>
</evidence>
<name>A0AAU7E6X4_9BACT</name>
<comment type="function">
    <text evidence="4">Flagellin is the subunit protein which polymerizes to form the filaments of bacterial flagella.</text>
</comment>
<dbReference type="PANTHER" id="PTHR42792:SF2">
    <property type="entry name" value="FLAGELLIN"/>
    <property type="match status" value="1"/>
</dbReference>
<dbReference type="GO" id="GO:0005198">
    <property type="term" value="F:structural molecule activity"/>
    <property type="evidence" value="ECO:0007669"/>
    <property type="project" value="UniProtKB-UniRule"/>
</dbReference>
<feature type="domain" description="Flagellin N-terminal" evidence="5">
    <location>
        <begin position="5"/>
        <end position="140"/>
    </location>
</feature>
<evidence type="ECO:0000256" key="3">
    <source>
        <dbReference type="ARBA" id="ARBA00023143"/>
    </source>
</evidence>
<reference evidence="7" key="1">
    <citation type="submission" date="2024-05" db="EMBL/GenBank/DDBJ databases">
        <title>Campylobacter coli isolated from environmental waters in Slovenia.</title>
        <authorList>
            <person name="Zautner A.E."/>
            <person name="Bunk B."/>
            <person name="Riedel T."/>
            <person name="Sproeer C."/>
        </authorList>
    </citation>
    <scope>NUCLEOTIDE SEQUENCE</scope>
    <source>
        <strain evidence="7">CCS1377</strain>
    </source>
</reference>
<dbReference type="Gene3D" id="3.30.70.2120">
    <property type="match status" value="1"/>
</dbReference>
<dbReference type="PRINTS" id="PR00207">
    <property type="entry name" value="FLAGELLIN"/>
</dbReference>
<dbReference type="SUPFAM" id="SSF64518">
    <property type="entry name" value="Phase 1 flagellin"/>
    <property type="match status" value="1"/>
</dbReference>
<dbReference type="EMBL" id="CP155620">
    <property type="protein sequence ID" value="XBJ29675.1"/>
    <property type="molecule type" value="Genomic_DNA"/>
</dbReference>
<keyword evidence="7" id="KW-0966">Cell projection</keyword>
<dbReference type="InterPro" id="IPR001029">
    <property type="entry name" value="Flagellin_N"/>
</dbReference>
<dbReference type="PANTHER" id="PTHR42792">
    <property type="entry name" value="FLAGELLIN"/>
    <property type="match status" value="1"/>
</dbReference>
<dbReference type="InterPro" id="IPR010810">
    <property type="entry name" value="Flagellin_hook_IN_motif"/>
</dbReference>
<dbReference type="GO" id="GO:0005576">
    <property type="term" value="C:extracellular region"/>
    <property type="evidence" value="ECO:0007669"/>
    <property type="project" value="UniProtKB-SubCell"/>
</dbReference>
<keyword evidence="2 4" id="KW-0964">Secreted</keyword>
<comment type="subcellular location">
    <subcellularLocation>
        <location evidence="4">Secreted</location>
    </subcellularLocation>
    <subcellularLocation>
        <location evidence="4">Bacterial flagellum</location>
    </subcellularLocation>
</comment>
<organism evidence="7">
    <name type="scientific">Campylobacter sp. CCS1377</name>
    <dbReference type="NCBI Taxonomy" id="3158229"/>
    <lineage>
        <taxon>Bacteria</taxon>
        <taxon>Pseudomonadati</taxon>
        <taxon>Campylobacterota</taxon>
        <taxon>Epsilonproteobacteria</taxon>
        <taxon>Campylobacterales</taxon>
        <taxon>Campylobacteraceae</taxon>
        <taxon>Campylobacter</taxon>
    </lineage>
</organism>
<keyword evidence="3 4" id="KW-0975">Bacterial flagellum</keyword>
<keyword evidence="7" id="KW-0969">Cilium</keyword>
<dbReference type="Pfam" id="PF07196">
    <property type="entry name" value="Flagellin_IN"/>
    <property type="match status" value="2"/>
</dbReference>
<evidence type="ECO:0000256" key="1">
    <source>
        <dbReference type="ARBA" id="ARBA00005709"/>
    </source>
</evidence>